<evidence type="ECO:0000256" key="2">
    <source>
        <dbReference type="ARBA" id="ARBA00012705"/>
    </source>
</evidence>
<keyword evidence="4 6" id="KW-0012">Acyltransferase</keyword>
<evidence type="ECO:0000313" key="9">
    <source>
        <dbReference type="EMBL" id="QNN52884.1"/>
    </source>
</evidence>
<organism evidence="9 10">
    <name type="scientific">Nocardioides mesophilus</name>
    <dbReference type="NCBI Taxonomy" id="433659"/>
    <lineage>
        <taxon>Bacteria</taxon>
        <taxon>Bacillati</taxon>
        <taxon>Actinomycetota</taxon>
        <taxon>Actinomycetes</taxon>
        <taxon>Propionibacteriales</taxon>
        <taxon>Nocardioidaceae</taxon>
        <taxon>Nocardioides</taxon>
    </lineage>
</organism>
<dbReference type="PANTHER" id="PTHR18919:SF107">
    <property type="entry name" value="ACETYL-COA ACETYLTRANSFERASE, CYTOSOLIC"/>
    <property type="match status" value="1"/>
</dbReference>
<dbReference type="InterPro" id="IPR002155">
    <property type="entry name" value="Thiolase"/>
</dbReference>
<dbReference type="Pfam" id="PF00108">
    <property type="entry name" value="Thiolase_N"/>
    <property type="match status" value="1"/>
</dbReference>
<dbReference type="InterPro" id="IPR016039">
    <property type="entry name" value="Thiolase-like"/>
</dbReference>
<evidence type="ECO:0000256" key="4">
    <source>
        <dbReference type="ARBA" id="ARBA00023315"/>
    </source>
</evidence>
<evidence type="ECO:0000259" key="7">
    <source>
        <dbReference type="Pfam" id="PF00108"/>
    </source>
</evidence>
<evidence type="ECO:0000313" key="10">
    <source>
        <dbReference type="Proteomes" id="UP000515947"/>
    </source>
</evidence>
<keyword evidence="3 6" id="KW-0808">Transferase</keyword>
<dbReference type="Gene3D" id="3.40.47.10">
    <property type="match status" value="1"/>
</dbReference>
<dbReference type="SUPFAM" id="SSF53901">
    <property type="entry name" value="Thiolase-like"/>
    <property type="match status" value="2"/>
</dbReference>
<comment type="similarity">
    <text evidence="1 6">Belongs to the thiolase-like superfamily. Thiolase family.</text>
</comment>
<dbReference type="InterPro" id="IPR020616">
    <property type="entry name" value="Thiolase_N"/>
</dbReference>
<dbReference type="Proteomes" id="UP000515947">
    <property type="component" value="Chromosome"/>
</dbReference>
<dbReference type="PIRSF" id="PIRSF000429">
    <property type="entry name" value="Ac-CoA_Ac_transf"/>
    <property type="match status" value="1"/>
</dbReference>
<feature type="domain" description="Thiolase N-terminal" evidence="7">
    <location>
        <begin position="11"/>
        <end position="248"/>
    </location>
</feature>
<dbReference type="CDD" id="cd00751">
    <property type="entry name" value="thiolase"/>
    <property type="match status" value="1"/>
</dbReference>
<reference evidence="9 10" key="1">
    <citation type="submission" date="2020-08" db="EMBL/GenBank/DDBJ databases">
        <title>Genome sequence of Nocardioides mesophilus KACC 16243T.</title>
        <authorList>
            <person name="Hyun D.-W."/>
            <person name="Bae J.-W."/>
        </authorList>
    </citation>
    <scope>NUCLEOTIDE SEQUENCE [LARGE SCALE GENOMIC DNA]</scope>
    <source>
        <strain evidence="9 10">KACC 16243</strain>
    </source>
</reference>
<dbReference type="AlphaFoldDB" id="A0A7G9RBA9"/>
<dbReference type="EC" id="2.3.1.9" evidence="2"/>
<dbReference type="RefSeq" id="WP_187578726.1">
    <property type="nucleotide sequence ID" value="NZ_CP060713.1"/>
</dbReference>
<accession>A0A7G9RBA9</accession>
<dbReference type="InterPro" id="IPR020617">
    <property type="entry name" value="Thiolase_C"/>
</dbReference>
<dbReference type="KEGG" id="nmes:H9L09_21080"/>
<dbReference type="NCBIfam" id="TIGR01930">
    <property type="entry name" value="AcCoA-C-Actrans"/>
    <property type="match status" value="1"/>
</dbReference>
<name>A0A7G9RBA9_9ACTN</name>
<evidence type="ECO:0000256" key="6">
    <source>
        <dbReference type="RuleBase" id="RU003557"/>
    </source>
</evidence>
<sequence length="381" mass="38259">MTAPPQPDAPVIVAARRSPIGTAGRSLATVEAADLAGPVLAAVAADVPGLAPREVVLGNCMGPGGDLARVAALTAGLPVEVTALTVDRQCASGLAAVELAVTGLRTGTGLVLAGGVESASTAPWRFWPPGRGEQPVRYHRAPFAPAASGDPDMGLAADLLAQERGVDRTRQDAYAARSHARAAGAMTAGGFDAELVPVAGVVRDERPRAGLTVQRLARLRPAFRPGGSVTAGNACGVNDGAAAVAVVDAASHRRLGLPGLRVLGTGTAGVDPRRPGIGLVPAVRLALDQAGVALADVDVVELNEAFAGQVLACCDELGLDPERVCPDGGALALGHPWGASGAVLVVRLFSRLVRQRRGELGLAAIAAGGGQGVAMVVQACR</sequence>
<dbReference type="EMBL" id="CP060713">
    <property type="protein sequence ID" value="QNN52884.1"/>
    <property type="molecule type" value="Genomic_DNA"/>
</dbReference>
<dbReference type="Pfam" id="PF02803">
    <property type="entry name" value="Thiolase_C"/>
    <property type="match status" value="1"/>
</dbReference>
<dbReference type="GO" id="GO:0003985">
    <property type="term" value="F:acetyl-CoA C-acetyltransferase activity"/>
    <property type="evidence" value="ECO:0007669"/>
    <property type="project" value="UniProtKB-EC"/>
</dbReference>
<evidence type="ECO:0000259" key="8">
    <source>
        <dbReference type="Pfam" id="PF02803"/>
    </source>
</evidence>
<proteinExistence type="inferred from homology"/>
<keyword evidence="10" id="KW-1185">Reference proteome</keyword>
<feature type="domain" description="Thiolase C-terminal" evidence="8">
    <location>
        <begin position="262"/>
        <end position="378"/>
    </location>
</feature>
<protein>
    <recommendedName>
        <fullName evidence="5">Probable acetyl-CoA acetyltransferase</fullName>
        <ecNumber evidence="2">2.3.1.9</ecNumber>
    </recommendedName>
</protein>
<evidence type="ECO:0000256" key="1">
    <source>
        <dbReference type="ARBA" id="ARBA00010982"/>
    </source>
</evidence>
<evidence type="ECO:0000256" key="5">
    <source>
        <dbReference type="ARBA" id="ARBA00040529"/>
    </source>
</evidence>
<dbReference type="PANTHER" id="PTHR18919">
    <property type="entry name" value="ACETYL-COA C-ACYLTRANSFERASE"/>
    <property type="match status" value="1"/>
</dbReference>
<gene>
    <name evidence="9" type="ORF">H9L09_21080</name>
</gene>
<evidence type="ECO:0000256" key="3">
    <source>
        <dbReference type="ARBA" id="ARBA00022679"/>
    </source>
</evidence>